<dbReference type="Pfam" id="PF05164">
    <property type="entry name" value="ZapA"/>
    <property type="match status" value="1"/>
</dbReference>
<reference evidence="2" key="1">
    <citation type="journal article" date="2019" name="Int. J. Syst. Evol. Microbiol.">
        <title>The Global Catalogue of Microorganisms (GCM) 10K type strain sequencing project: providing services to taxonomists for standard genome sequencing and annotation.</title>
        <authorList>
            <consortium name="The Broad Institute Genomics Platform"/>
            <consortium name="The Broad Institute Genome Sequencing Center for Infectious Disease"/>
            <person name="Wu L."/>
            <person name="Ma J."/>
        </authorList>
    </citation>
    <scope>NUCLEOTIDE SEQUENCE [LARGE SCALE GENOMIC DNA]</scope>
    <source>
        <strain evidence="2">CECT 8289</strain>
    </source>
</reference>
<comment type="caution">
    <text evidence="1">The sequence shown here is derived from an EMBL/GenBank/DDBJ whole genome shotgun (WGS) entry which is preliminary data.</text>
</comment>
<keyword evidence="1" id="KW-0132">Cell division</keyword>
<keyword evidence="2" id="KW-1185">Reference proteome</keyword>
<keyword evidence="1" id="KW-0131">Cell cycle</keyword>
<dbReference type="InterPro" id="IPR042233">
    <property type="entry name" value="Cell_div_ZapA_N"/>
</dbReference>
<dbReference type="Proteomes" id="UP001595907">
    <property type="component" value="Unassembled WGS sequence"/>
</dbReference>
<accession>A0ABV8QWG1</accession>
<proteinExistence type="predicted"/>
<dbReference type="RefSeq" id="WP_379709806.1">
    <property type="nucleotide sequence ID" value="NZ_JBHSCZ010000002.1"/>
</dbReference>
<organism evidence="1 2">
    <name type="scientific">Ferruginibacter yonginensis</name>
    <dbReference type="NCBI Taxonomy" id="1310416"/>
    <lineage>
        <taxon>Bacteria</taxon>
        <taxon>Pseudomonadati</taxon>
        <taxon>Bacteroidota</taxon>
        <taxon>Chitinophagia</taxon>
        <taxon>Chitinophagales</taxon>
        <taxon>Chitinophagaceae</taxon>
        <taxon>Ferruginibacter</taxon>
    </lineage>
</organism>
<name>A0ABV8QWG1_9BACT</name>
<evidence type="ECO:0000313" key="1">
    <source>
        <dbReference type="EMBL" id="MFC4263359.1"/>
    </source>
</evidence>
<evidence type="ECO:0000313" key="2">
    <source>
        <dbReference type="Proteomes" id="UP001595907"/>
    </source>
</evidence>
<sequence length="96" mass="11143">MSELIPINIVIADRTYRIKTKPTDEEVIRKTVKLINDKIIEFKTQFAGKDMQDYIAMVIIWYATQKNAGENNNLLSKELADVILKMEQQIDDTLKL</sequence>
<dbReference type="GO" id="GO:0051301">
    <property type="term" value="P:cell division"/>
    <property type="evidence" value="ECO:0007669"/>
    <property type="project" value="UniProtKB-KW"/>
</dbReference>
<dbReference type="SUPFAM" id="SSF102829">
    <property type="entry name" value="Cell division protein ZapA-like"/>
    <property type="match status" value="1"/>
</dbReference>
<dbReference type="InterPro" id="IPR036192">
    <property type="entry name" value="Cell_div_ZapA-like_sf"/>
</dbReference>
<dbReference type="Gene3D" id="3.30.160.880">
    <property type="entry name" value="Cell division protein ZapA protomer, N-terminal domain"/>
    <property type="match status" value="1"/>
</dbReference>
<gene>
    <name evidence="1" type="ORF">ACFOWM_10745</name>
</gene>
<dbReference type="InterPro" id="IPR007838">
    <property type="entry name" value="Cell_div_ZapA-like"/>
</dbReference>
<dbReference type="EMBL" id="JBHSCZ010000002">
    <property type="protein sequence ID" value="MFC4263359.1"/>
    <property type="molecule type" value="Genomic_DNA"/>
</dbReference>
<protein>
    <submittedName>
        <fullName evidence="1">Cell division protein ZapA</fullName>
    </submittedName>
</protein>